<protein>
    <submittedName>
        <fullName evidence="1">Uncharacterized protein</fullName>
    </submittedName>
</protein>
<evidence type="ECO:0000313" key="1">
    <source>
        <dbReference type="EMBL" id="MDQ0492476.1"/>
    </source>
</evidence>
<organism evidence="1 2">
    <name type="scientific">Paenibacillus brasilensis</name>
    <dbReference type="NCBI Taxonomy" id="128574"/>
    <lineage>
        <taxon>Bacteria</taxon>
        <taxon>Bacillati</taxon>
        <taxon>Bacillota</taxon>
        <taxon>Bacilli</taxon>
        <taxon>Bacillales</taxon>
        <taxon>Paenibacillaceae</taxon>
        <taxon>Paenibacillus</taxon>
    </lineage>
</organism>
<name>A0ABU0KVQ9_9BACL</name>
<gene>
    <name evidence="1" type="ORF">QOZ95_000623</name>
</gene>
<proteinExistence type="predicted"/>
<sequence length="70" mass="8328">MDWEGGTLHLLIRLFEKLWIAVSQKVFSCKEDTFFGSCPYTRMTAWLKDWRMEVKRVETRRDADPPSPGY</sequence>
<comment type="caution">
    <text evidence="1">The sequence shown here is derived from an EMBL/GenBank/DDBJ whole genome shotgun (WGS) entry which is preliminary data.</text>
</comment>
<reference evidence="1 2" key="1">
    <citation type="submission" date="2023-07" db="EMBL/GenBank/DDBJ databases">
        <title>Genomic Encyclopedia of Type Strains, Phase IV (KMG-IV): sequencing the most valuable type-strain genomes for metagenomic binning, comparative biology and taxonomic classification.</title>
        <authorList>
            <person name="Goeker M."/>
        </authorList>
    </citation>
    <scope>NUCLEOTIDE SEQUENCE [LARGE SCALE GENOMIC DNA]</scope>
    <source>
        <strain evidence="1 2">DSM 14914</strain>
    </source>
</reference>
<evidence type="ECO:0000313" key="2">
    <source>
        <dbReference type="Proteomes" id="UP001242811"/>
    </source>
</evidence>
<keyword evidence="2" id="KW-1185">Reference proteome</keyword>
<accession>A0ABU0KVQ9</accession>
<dbReference type="EMBL" id="JAUSWA010000002">
    <property type="protein sequence ID" value="MDQ0492476.1"/>
    <property type="molecule type" value="Genomic_DNA"/>
</dbReference>
<dbReference type="Proteomes" id="UP001242811">
    <property type="component" value="Unassembled WGS sequence"/>
</dbReference>